<dbReference type="PANTHER" id="PTHR46663">
    <property type="entry name" value="DIGUANYLATE CYCLASE DGCT-RELATED"/>
    <property type="match status" value="1"/>
</dbReference>
<feature type="domain" description="GGDEF" evidence="2">
    <location>
        <begin position="422"/>
        <end position="563"/>
    </location>
</feature>
<dbReference type="Proteomes" id="UP000035062">
    <property type="component" value="Unassembled WGS sequence"/>
</dbReference>
<dbReference type="EMBL" id="AKKU01000011">
    <property type="protein sequence ID" value="EIW89638.1"/>
    <property type="molecule type" value="Genomic_DNA"/>
</dbReference>
<dbReference type="Pfam" id="PF01590">
    <property type="entry name" value="GAF"/>
    <property type="match status" value="1"/>
</dbReference>
<dbReference type="eggNOG" id="COG4936">
    <property type="taxonomic scope" value="Bacteria"/>
</dbReference>
<dbReference type="PROSITE" id="PS50887">
    <property type="entry name" value="GGDEF"/>
    <property type="match status" value="1"/>
</dbReference>
<evidence type="ECO:0000259" key="2">
    <source>
        <dbReference type="PROSITE" id="PS50887"/>
    </source>
</evidence>
<dbReference type="RefSeq" id="WP_008984114.1">
    <property type="nucleotide sequence ID" value="NZ_AKKU01000011.1"/>
</dbReference>
<dbReference type="CDD" id="cd01949">
    <property type="entry name" value="GGDEF"/>
    <property type="match status" value="1"/>
</dbReference>
<dbReference type="SUPFAM" id="SSF55073">
    <property type="entry name" value="Nucleotide cyclase"/>
    <property type="match status" value="1"/>
</dbReference>
<dbReference type="PANTHER" id="PTHR46663:SF2">
    <property type="entry name" value="GGDEF DOMAIN-CONTAINING PROTEIN"/>
    <property type="match status" value="1"/>
</dbReference>
<comment type="cofactor">
    <cofactor evidence="1">
        <name>Mg(2+)</name>
        <dbReference type="ChEBI" id="CHEBI:18420"/>
    </cofactor>
</comment>
<organism evidence="3 4">
    <name type="scientific">Alishewanella agri BL06</name>
    <dbReference type="NCBI Taxonomy" id="1195246"/>
    <lineage>
        <taxon>Bacteria</taxon>
        <taxon>Pseudomonadati</taxon>
        <taxon>Pseudomonadota</taxon>
        <taxon>Gammaproteobacteria</taxon>
        <taxon>Alteromonadales</taxon>
        <taxon>Alteromonadaceae</taxon>
        <taxon>Alishewanella</taxon>
    </lineage>
</organism>
<dbReference type="InterPro" id="IPR029016">
    <property type="entry name" value="GAF-like_dom_sf"/>
</dbReference>
<accession>I8UCD0</accession>
<dbReference type="NCBIfam" id="TIGR00254">
    <property type="entry name" value="GGDEF"/>
    <property type="match status" value="1"/>
</dbReference>
<dbReference type="Pfam" id="PF00990">
    <property type="entry name" value="GGDEF"/>
    <property type="match status" value="1"/>
</dbReference>
<dbReference type="SMART" id="SM00065">
    <property type="entry name" value="GAF"/>
    <property type="match status" value="1"/>
</dbReference>
<evidence type="ECO:0000313" key="3">
    <source>
        <dbReference type="EMBL" id="EIW89638.1"/>
    </source>
</evidence>
<dbReference type="Pfam" id="PF10114">
    <property type="entry name" value="PocR"/>
    <property type="match status" value="1"/>
</dbReference>
<dbReference type="AlphaFoldDB" id="I8UCD0"/>
<reference evidence="3 4" key="1">
    <citation type="journal article" date="2012" name="J. Bacteriol.">
        <title>Genome Sequence of Pectin-Degrading Alishewanella agri, Isolated from Landfill Soil.</title>
        <authorList>
            <person name="Kim J."/>
            <person name="Jung J."/>
            <person name="Sung J.S."/>
            <person name="Chun J."/>
            <person name="Park W."/>
        </authorList>
    </citation>
    <scope>NUCLEOTIDE SEQUENCE [LARGE SCALE GENOMIC DNA]</scope>
    <source>
        <strain evidence="3 4">BL06</strain>
    </source>
</reference>
<dbReference type="FunFam" id="3.30.70.270:FF:000001">
    <property type="entry name" value="Diguanylate cyclase domain protein"/>
    <property type="match status" value="1"/>
</dbReference>
<dbReference type="InterPro" id="IPR003018">
    <property type="entry name" value="GAF"/>
</dbReference>
<dbReference type="eggNOG" id="COG3706">
    <property type="taxonomic scope" value="Bacteria"/>
</dbReference>
<dbReference type="Gene3D" id="3.30.70.270">
    <property type="match status" value="1"/>
</dbReference>
<protein>
    <submittedName>
        <fullName evidence="3">PAS/PAC and GAF sensor-containing diguanylate cyclase</fullName>
    </submittedName>
</protein>
<dbReference type="PATRIC" id="fig|1195246.3.peg.1192"/>
<dbReference type="InterPro" id="IPR052163">
    <property type="entry name" value="DGC-Regulatory_Protein"/>
</dbReference>
<dbReference type="SMART" id="SM00267">
    <property type="entry name" value="GGDEF"/>
    <property type="match status" value="1"/>
</dbReference>
<keyword evidence="4" id="KW-1185">Reference proteome</keyword>
<sequence length="578" mass="64393">MSHSESPKASDQAVPAPLIAKWNLSTGEDTVASYPFACSLDLPRLNTIFANFQQALGVTIALIDLQGKVLASSEWQHACLNFHRQQPGTLHNCLQSDTVLANQLLQQQQQAVYRCHNGLTDCAAPIRINGRHLANVFIGQFFQEPPDLAYFRQQAAENDFDQADYLDAIARIPIIPAQKVKPMLDLISTMAEQIAELSYNHSQSQQLLERVEQEVKRRTLELQMQNQILSLISQSAPLPYILEQLVLQIEQQYPGLICSVLLLDEKTGRLQHGAAPSLPEAYNRAVDGLKLGPMAGSCGAAAHSGEILIAEDLYTHPNWQAYRELVDLASIRSCWSIPIKDAGQRVLGTFGIYQRQPAKPDQTFTEKMQVFSNLAELAISRFNSAEKIRHMAFYDELTGLANRRLLDERLQQALASSRRSNRFGALLFLDLDNFKPVNDVYGHKTGDALLTAFASRLQQLVRQTDTVARLGGDEFIMLLVDLEPDATMARQQVELLLEKIRRALAQPFMLETPEQPVFNCHCSIGLSLYHGATDTADELLKRADQAMYQAKQLAGTQVCWSDAINLPDSALATTPFTP</sequence>
<dbReference type="Gene3D" id="3.30.450.40">
    <property type="match status" value="1"/>
</dbReference>
<dbReference type="SUPFAM" id="SSF55781">
    <property type="entry name" value="GAF domain-like"/>
    <property type="match status" value="1"/>
</dbReference>
<dbReference type="GO" id="GO:0003824">
    <property type="term" value="F:catalytic activity"/>
    <property type="evidence" value="ECO:0007669"/>
    <property type="project" value="UniProtKB-ARBA"/>
</dbReference>
<evidence type="ECO:0000313" key="4">
    <source>
        <dbReference type="Proteomes" id="UP000035062"/>
    </source>
</evidence>
<dbReference type="InterPro" id="IPR000160">
    <property type="entry name" value="GGDEF_dom"/>
</dbReference>
<dbReference type="STRING" id="1195246.AGRI_06032"/>
<dbReference type="InterPro" id="IPR018771">
    <property type="entry name" value="PocR_dom"/>
</dbReference>
<dbReference type="InterPro" id="IPR029787">
    <property type="entry name" value="Nucleotide_cyclase"/>
</dbReference>
<proteinExistence type="predicted"/>
<gene>
    <name evidence="3" type="ORF">AGRI_06032</name>
</gene>
<comment type="caution">
    <text evidence="3">The sequence shown here is derived from an EMBL/GenBank/DDBJ whole genome shotgun (WGS) entry which is preliminary data.</text>
</comment>
<name>I8UCD0_9ALTE</name>
<evidence type="ECO:0000256" key="1">
    <source>
        <dbReference type="ARBA" id="ARBA00001946"/>
    </source>
</evidence>
<dbReference type="InterPro" id="IPR043128">
    <property type="entry name" value="Rev_trsase/Diguanyl_cyclase"/>
</dbReference>